<feature type="domain" description="ENTH" evidence="6">
    <location>
        <begin position="8"/>
        <end position="119"/>
    </location>
</feature>
<dbReference type="AlphaFoldDB" id="R4V0X8"/>
<accession>R4V0X8</accession>
<keyword evidence="3" id="KW-0333">Golgi apparatus</keyword>
<reference evidence="7" key="1">
    <citation type="submission" date="2013-02" db="EMBL/GenBank/DDBJ databases">
        <title>Immune-Related transcriptome of Coptotermes formosanus Shiraki workers: the defense mechanism.</title>
        <authorList>
            <person name="Hussain A."/>
            <person name="Li Y.F."/>
            <person name="Wen S.Y."/>
        </authorList>
    </citation>
    <scope>NUCLEOTIDE SEQUENCE</scope>
</reference>
<dbReference type="CDD" id="cd03572">
    <property type="entry name" value="ENTH_like_Tepsin"/>
    <property type="match status" value="1"/>
</dbReference>
<dbReference type="SUPFAM" id="SSF48464">
    <property type="entry name" value="ENTH/VHS domain"/>
    <property type="match status" value="1"/>
</dbReference>
<evidence type="ECO:0000256" key="2">
    <source>
        <dbReference type="ARBA" id="ARBA00004601"/>
    </source>
</evidence>
<dbReference type="InterPro" id="IPR008942">
    <property type="entry name" value="ENTH_VHS"/>
</dbReference>
<evidence type="ECO:0000256" key="3">
    <source>
        <dbReference type="ARBA" id="ARBA00023034"/>
    </source>
</evidence>
<protein>
    <submittedName>
        <fullName evidence="7">Epsin N-terminal-likey (ENTH) domain containing protein</fullName>
    </submittedName>
</protein>
<evidence type="ECO:0000259" key="6">
    <source>
        <dbReference type="Pfam" id="PF01417"/>
    </source>
</evidence>
<organism evidence="7">
    <name type="scientific">Coptotermes formosanus</name>
    <name type="common">Formosan subterranean termite</name>
    <dbReference type="NCBI Taxonomy" id="36987"/>
    <lineage>
        <taxon>Eukaryota</taxon>
        <taxon>Metazoa</taxon>
        <taxon>Ecdysozoa</taxon>
        <taxon>Arthropoda</taxon>
        <taxon>Hexapoda</taxon>
        <taxon>Insecta</taxon>
        <taxon>Pterygota</taxon>
        <taxon>Neoptera</taxon>
        <taxon>Polyneoptera</taxon>
        <taxon>Dictyoptera</taxon>
        <taxon>Blattodea</taxon>
        <taxon>Blattoidea</taxon>
        <taxon>Termitoidae</taxon>
        <taxon>Rhinotermitidae</taxon>
        <taxon>Coptotermes</taxon>
    </lineage>
</organism>
<comment type="subcellular location">
    <subcellularLocation>
        <location evidence="1">Cytoplasmic vesicle</location>
    </subcellularLocation>
    <subcellularLocation>
        <location evidence="2">Golgi apparatus</location>
        <location evidence="2">trans-Golgi network</location>
    </subcellularLocation>
</comment>
<dbReference type="EMBL" id="KC632483">
    <property type="protein sequence ID" value="AGM32297.1"/>
    <property type="molecule type" value="mRNA"/>
</dbReference>
<feature type="region of interest" description="Disordered" evidence="5">
    <location>
        <begin position="224"/>
        <end position="261"/>
    </location>
</feature>
<dbReference type="InterPro" id="IPR035802">
    <property type="entry name" value="ENTH/VHS_tepsin"/>
</dbReference>
<evidence type="ECO:0000313" key="7">
    <source>
        <dbReference type="EMBL" id="AGM32297.1"/>
    </source>
</evidence>
<dbReference type="GO" id="GO:0031410">
    <property type="term" value="C:cytoplasmic vesicle"/>
    <property type="evidence" value="ECO:0007669"/>
    <property type="project" value="UniProtKB-SubCell"/>
</dbReference>
<dbReference type="GO" id="GO:0032588">
    <property type="term" value="C:trans-Golgi network membrane"/>
    <property type="evidence" value="ECO:0007669"/>
    <property type="project" value="TreeGrafter"/>
</dbReference>
<dbReference type="InterPro" id="IPR039273">
    <property type="entry name" value="TEPSIN"/>
</dbReference>
<proteinExistence type="evidence at transcript level"/>
<name>R4V0X8_COPFO</name>
<dbReference type="InterPro" id="IPR013809">
    <property type="entry name" value="ENTH"/>
</dbReference>
<evidence type="ECO:0000256" key="4">
    <source>
        <dbReference type="ARBA" id="ARBA00023329"/>
    </source>
</evidence>
<feature type="non-terminal residue" evidence="7">
    <location>
        <position position="300"/>
    </location>
</feature>
<dbReference type="PANTHER" id="PTHR21514">
    <property type="entry name" value="AP-4 COMPLEX ACCESSORY SUBUNIT TEPSIN"/>
    <property type="match status" value="1"/>
</dbReference>
<dbReference type="PANTHER" id="PTHR21514:SF0">
    <property type="entry name" value="AP-4 COMPLEX ACCESSORY SUBUNIT TEPSIN"/>
    <property type="match status" value="1"/>
</dbReference>
<evidence type="ECO:0000256" key="1">
    <source>
        <dbReference type="ARBA" id="ARBA00004541"/>
    </source>
</evidence>
<dbReference type="Pfam" id="PF01417">
    <property type="entry name" value="ENTH"/>
    <property type="match status" value="1"/>
</dbReference>
<feature type="region of interest" description="Disordered" evidence="5">
    <location>
        <begin position="1"/>
        <end position="20"/>
    </location>
</feature>
<evidence type="ECO:0000256" key="5">
    <source>
        <dbReference type="SAM" id="MobiDB-lite"/>
    </source>
</evidence>
<dbReference type="Gene3D" id="1.25.40.90">
    <property type="match status" value="1"/>
</dbReference>
<keyword evidence="4" id="KW-0968">Cytoplasmic vesicle</keyword>
<sequence length="300" mass="33211">MFQVPRLTDKATTNDDTPAPGQVLAESLELCRKDSINVSRFLESCMKKLENQSVQVRIKTLKFLLYLVQHGPPSFGTELKFYSANLSGCMGWRGAPHPTKGYEAYTEMKDLAQQVLDLCYLDQPKPEFVNKAAVKQQGAGVYKMDSYGSDLVIDNSRSLESKNLDPNKFDPIEKAKQLLHIKKAAAPPSIYGRVNNTGDFFPSFSETNEPTDTPYPVQAPPSFVASEPPPRPSHFSRIDQPVTNWKEKKPELAPKSALKSKKEVTPAMKLLTIAGGSAAQPSNNDLNVFLQNCTGESIDE</sequence>